<dbReference type="OrthoDB" id="332863at2759"/>
<name>A0A8H3IZC2_9LECA</name>
<dbReference type="InterPro" id="IPR036866">
    <property type="entry name" value="RibonucZ/Hydroxyglut_hydro"/>
</dbReference>
<dbReference type="InterPro" id="IPR001279">
    <property type="entry name" value="Metallo-B-lactamas"/>
</dbReference>
<keyword evidence="4" id="KW-1185">Reference proteome</keyword>
<feature type="compositionally biased region" description="Polar residues" evidence="1">
    <location>
        <begin position="15"/>
        <end position="24"/>
    </location>
</feature>
<dbReference type="Pfam" id="PF12706">
    <property type="entry name" value="Lactamase_B_2"/>
    <property type="match status" value="2"/>
</dbReference>
<feature type="compositionally biased region" description="Basic and acidic residues" evidence="1">
    <location>
        <begin position="1"/>
        <end position="12"/>
    </location>
</feature>
<dbReference type="EMBL" id="CAJPDS010000090">
    <property type="protein sequence ID" value="CAF9936305.1"/>
    <property type="molecule type" value="Genomic_DNA"/>
</dbReference>
<reference evidence="3" key="1">
    <citation type="submission" date="2021-03" db="EMBL/GenBank/DDBJ databases">
        <authorList>
            <person name="Tagirdzhanova G."/>
        </authorList>
    </citation>
    <scope>NUCLEOTIDE SEQUENCE</scope>
</reference>
<evidence type="ECO:0000313" key="3">
    <source>
        <dbReference type="EMBL" id="CAF9936305.1"/>
    </source>
</evidence>
<dbReference type="PANTHER" id="PTHR15032">
    <property type="entry name" value="N-ACYL-PHOSPHATIDYLETHANOLAMINE-HYDROLYZING PHOSPHOLIPASE D"/>
    <property type="match status" value="1"/>
</dbReference>
<evidence type="ECO:0000313" key="4">
    <source>
        <dbReference type="Proteomes" id="UP000664521"/>
    </source>
</evidence>
<dbReference type="PANTHER" id="PTHR15032:SF4">
    <property type="entry name" value="N-ACYL-PHOSPHATIDYLETHANOLAMINE-HYDROLYZING PHOSPHOLIPASE D"/>
    <property type="match status" value="1"/>
</dbReference>
<evidence type="ECO:0000256" key="1">
    <source>
        <dbReference type="SAM" id="MobiDB-lite"/>
    </source>
</evidence>
<dbReference type="SUPFAM" id="SSF56281">
    <property type="entry name" value="Metallo-hydrolase/oxidoreductase"/>
    <property type="match status" value="1"/>
</dbReference>
<dbReference type="Proteomes" id="UP000664521">
    <property type="component" value="Unassembled WGS sequence"/>
</dbReference>
<organism evidence="3 4">
    <name type="scientific">Heterodermia speciosa</name>
    <dbReference type="NCBI Taxonomy" id="116794"/>
    <lineage>
        <taxon>Eukaryota</taxon>
        <taxon>Fungi</taxon>
        <taxon>Dikarya</taxon>
        <taxon>Ascomycota</taxon>
        <taxon>Pezizomycotina</taxon>
        <taxon>Lecanoromycetes</taxon>
        <taxon>OSLEUM clade</taxon>
        <taxon>Lecanoromycetidae</taxon>
        <taxon>Caliciales</taxon>
        <taxon>Physciaceae</taxon>
        <taxon>Heterodermia</taxon>
    </lineage>
</organism>
<comment type="caution">
    <text evidence="3">The sequence shown here is derived from an EMBL/GenBank/DDBJ whole genome shotgun (WGS) entry which is preliminary data.</text>
</comment>
<dbReference type="GO" id="GO:0070290">
    <property type="term" value="F:N-acylphosphatidylethanolamine-specific phospholipase D activity"/>
    <property type="evidence" value="ECO:0007669"/>
    <property type="project" value="TreeGrafter"/>
</dbReference>
<feature type="region of interest" description="Disordered" evidence="1">
    <location>
        <begin position="1"/>
        <end position="26"/>
    </location>
</feature>
<dbReference type="Gene3D" id="3.60.15.10">
    <property type="entry name" value="Ribonuclease Z/Hydroxyacylglutathione hydrolase-like"/>
    <property type="match status" value="1"/>
</dbReference>
<feature type="region of interest" description="Disordered" evidence="1">
    <location>
        <begin position="300"/>
        <end position="325"/>
    </location>
</feature>
<feature type="domain" description="Metallo-beta-lactamase" evidence="2">
    <location>
        <begin position="324"/>
        <end position="408"/>
    </location>
</feature>
<dbReference type="GO" id="GO:0070292">
    <property type="term" value="P:N-acylphosphatidylethanolamine metabolic process"/>
    <property type="evidence" value="ECO:0007669"/>
    <property type="project" value="TreeGrafter"/>
</dbReference>
<sequence length="455" mass="50749">MNRHKDRLDWKQRQSRPVKSSSFPGSHLENNYPILNQYFKALPRVLSTSEPEKKMSATSINVTKFASSTTPSSRAHHVGNPPTSFINPWPSFHQHSPFEFISTSLRNRDFKPVPSPDKLVPVQRPTWGIDKSGLKATWIGHASFLIETPPSALGADRGLRILLDPVFSERTSPVSWAGPKRYNPTPCTLDELPDVDIVAISHDHYDHMDSDTLLKTFTRRRGHVHFLVGLGSAARLRGFGIANEAVTELDWWEGARIDVVGLGSVSMTCTPSQHFSGRGIFDRGSTLWCSWVLETCPVNADPEPHSNDKNTDTDNGKFSNSNNSGTKKLFFAGDTGYRHVPHGSLETTMPSCPAFREIGAHFGPFDLALLPIGLYAPRELLSPVHCTPEDAMCLHKDLRSRRSIGMHFGTVRGGISQYFEEVTEPPRRFREACEREGERWGEEVGVLEIGETAIV</sequence>
<feature type="compositionally biased region" description="Polar residues" evidence="1">
    <location>
        <begin position="316"/>
        <end position="325"/>
    </location>
</feature>
<dbReference type="GO" id="GO:0070291">
    <property type="term" value="P:N-acylethanolamine metabolic process"/>
    <property type="evidence" value="ECO:0007669"/>
    <property type="project" value="TreeGrafter"/>
</dbReference>
<accession>A0A8H3IZC2</accession>
<evidence type="ECO:0000259" key="2">
    <source>
        <dbReference type="Pfam" id="PF12706"/>
    </source>
</evidence>
<proteinExistence type="predicted"/>
<feature type="domain" description="Metallo-beta-lactamase" evidence="2">
    <location>
        <begin position="160"/>
        <end position="294"/>
    </location>
</feature>
<dbReference type="GO" id="GO:0005737">
    <property type="term" value="C:cytoplasm"/>
    <property type="evidence" value="ECO:0007669"/>
    <property type="project" value="TreeGrafter"/>
</dbReference>
<dbReference type="AlphaFoldDB" id="A0A8H3IZC2"/>
<feature type="compositionally biased region" description="Basic and acidic residues" evidence="1">
    <location>
        <begin position="302"/>
        <end position="315"/>
    </location>
</feature>
<protein>
    <recommendedName>
        <fullName evidence="2">Metallo-beta-lactamase domain-containing protein</fullName>
    </recommendedName>
</protein>
<gene>
    <name evidence="3" type="ORF">HETSPECPRED_010297</name>
</gene>